<gene>
    <name evidence="11" type="ORF">FPZ52_11890</name>
</gene>
<proteinExistence type="predicted"/>
<feature type="domain" description="ABC transporter" evidence="10">
    <location>
        <begin position="257"/>
        <end position="500"/>
    </location>
</feature>
<dbReference type="CDD" id="cd03216">
    <property type="entry name" value="ABC_Carb_Monos_I"/>
    <property type="match status" value="1"/>
</dbReference>
<comment type="subcellular location">
    <subcellularLocation>
        <location evidence="1">Cell membrane</location>
        <topology evidence="1">Peripheral membrane protein</topology>
    </subcellularLocation>
</comment>
<dbReference type="CDD" id="cd03215">
    <property type="entry name" value="ABC_Carb_Monos_II"/>
    <property type="match status" value="1"/>
</dbReference>
<feature type="domain" description="ABC transporter" evidence="10">
    <location>
        <begin position="6"/>
        <end position="244"/>
    </location>
</feature>
<dbReference type="Pfam" id="PF00005">
    <property type="entry name" value="ABC_tran"/>
    <property type="match status" value="2"/>
</dbReference>
<keyword evidence="6" id="KW-0547">Nucleotide-binding</keyword>
<evidence type="ECO:0000256" key="2">
    <source>
        <dbReference type="ARBA" id="ARBA00022448"/>
    </source>
</evidence>
<evidence type="ECO:0000256" key="9">
    <source>
        <dbReference type="ARBA" id="ARBA00023136"/>
    </source>
</evidence>
<dbReference type="Gene3D" id="3.40.50.300">
    <property type="entry name" value="P-loop containing nucleotide triphosphate hydrolases"/>
    <property type="match status" value="2"/>
</dbReference>
<dbReference type="PANTHER" id="PTHR43790:SF9">
    <property type="entry name" value="GALACTOFURANOSE TRANSPORTER ATP-BINDING PROTEIN YTFR"/>
    <property type="match status" value="1"/>
</dbReference>
<evidence type="ECO:0000256" key="5">
    <source>
        <dbReference type="ARBA" id="ARBA00022737"/>
    </source>
</evidence>
<dbReference type="InterPro" id="IPR003439">
    <property type="entry name" value="ABC_transporter-like_ATP-bd"/>
</dbReference>
<dbReference type="PANTHER" id="PTHR43790">
    <property type="entry name" value="CARBOHYDRATE TRANSPORT ATP-BINDING PROTEIN MG119-RELATED"/>
    <property type="match status" value="1"/>
</dbReference>
<evidence type="ECO:0000313" key="12">
    <source>
        <dbReference type="Proteomes" id="UP000318483"/>
    </source>
</evidence>
<keyword evidence="9" id="KW-0472">Membrane</keyword>
<keyword evidence="5" id="KW-0677">Repeat</keyword>
<evidence type="ECO:0000256" key="4">
    <source>
        <dbReference type="ARBA" id="ARBA00022597"/>
    </source>
</evidence>
<dbReference type="OrthoDB" id="9805029at2"/>
<keyword evidence="4" id="KW-0762">Sugar transport</keyword>
<dbReference type="GO" id="GO:0016887">
    <property type="term" value="F:ATP hydrolysis activity"/>
    <property type="evidence" value="ECO:0007669"/>
    <property type="project" value="InterPro"/>
</dbReference>
<dbReference type="PROSITE" id="PS50893">
    <property type="entry name" value="ABC_TRANSPORTER_2"/>
    <property type="match status" value="2"/>
</dbReference>
<evidence type="ECO:0000256" key="7">
    <source>
        <dbReference type="ARBA" id="ARBA00022840"/>
    </source>
</evidence>
<evidence type="ECO:0000259" key="10">
    <source>
        <dbReference type="PROSITE" id="PS50893"/>
    </source>
</evidence>
<dbReference type="FunFam" id="3.40.50.300:FF:000127">
    <property type="entry name" value="Ribose import ATP-binding protein RbsA"/>
    <property type="match status" value="1"/>
</dbReference>
<keyword evidence="7 11" id="KW-0067">ATP-binding</keyword>
<dbReference type="InterPro" id="IPR027417">
    <property type="entry name" value="P-loop_NTPase"/>
</dbReference>
<dbReference type="RefSeq" id="WP_146365833.1">
    <property type="nucleotide sequence ID" value="NZ_CP042262.1"/>
</dbReference>
<dbReference type="SUPFAM" id="SSF52540">
    <property type="entry name" value="P-loop containing nucleoside triphosphate hydrolases"/>
    <property type="match status" value="2"/>
</dbReference>
<accession>A0A5B8I8N7</accession>
<protein>
    <submittedName>
        <fullName evidence="11">Sugar ABC transporter ATP-binding protein</fullName>
    </submittedName>
</protein>
<name>A0A5B8I8N7_9RHOB</name>
<dbReference type="SMART" id="SM00382">
    <property type="entry name" value="AAA"/>
    <property type="match status" value="2"/>
</dbReference>
<keyword evidence="8" id="KW-1278">Translocase</keyword>
<sequence>MTATVIEMKGITKTFPGVRALTDVSFDVRAGEVQALVGENGAGKSTLIKILSGVYQADSGAVHMNGEAVHFAHPVESLRSGIAVIYQEFSLLPERTVAQNLFLGRELRSRYGLIDTARMRAETKDVLTLFAAAGRIDPDRRVGELDVATQQVVEIAKAVSIGARVVVMDEPTAALNEAECEELFATVDALRDRGVAIIYITHRMREITRLADRVTVLKDGEVAARFDKVPAPDAIVRAMVGRDIADFYAPPASPDEIGTPVLTVRDAGNDVLHDIDLDVRAGEIVGLAGIQGAGRVALANAIFGETPFKRGDVTLNGETVSFRTPRKAIMGGIGLLPGDRKSEGLVVMQSVRDNGMLTSRAFAPLWTRDRINAHVDTAGMDRLLDQMKIRAASYDQDIRGLSGGNQQKTIVARWISMRPKLLIFIEPTRGIDVNSKAGIYHLMRDLAREGAGILMISSDLPEVIGVADRVLVMQEGRIVAEFPYGASEQEVMYAATGETEVAA</sequence>
<reference evidence="11 12" key="1">
    <citation type="submission" date="2019-07" db="EMBL/GenBank/DDBJ databases">
        <title>Litoreibacter alkalisoli sp. nov., isolated from saline-alkaline soil.</title>
        <authorList>
            <person name="Wang S."/>
            <person name="Xu L."/>
            <person name="Xing Y.-T."/>
            <person name="Sun J.-Q."/>
        </authorList>
    </citation>
    <scope>NUCLEOTIDE SEQUENCE [LARGE SCALE GENOMIC DNA]</scope>
    <source>
        <strain evidence="11 12">LN3S51</strain>
        <plasmid evidence="11 12">unnamed1</plasmid>
    </source>
</reference>
<keyword evidence="3" id="KW-1003">Cell membrane</keyword>
<geneLocation type="plasmid" evidence="11 12">
    <name>unnamed1</name>
</geneLocation>
<dbReference type="InterPro" id="IPR003593">
    <property type="entry name" value="AAA+_ATPase"/>
</dbReference>
<keyword evidence="2" id="KW-0813">Transport</keyword>
<dbReference type="GO" id="GO:0005524">
    <property type="term" value="F:ATP binding"/>
    <property type="evidence" value="ECO:0007669"/>
    <property type="project" value="UniProtKB-KW"/>
</dbReference>
<keyword evidence="11" id="KW-0614">Plasmid</keyword>
<evidence type="ECO:0000256" key="1">
    <source>
        <dbReference type="ARBA" id="ARBA00004202"/>
    </source>
</evidence>
<organism evidence="11 12">
    <name type="scientific">Qingshengfaniella alkalisoli</name>
    <dbReference type="NCBI Taxonomy" id="2599296"/>
    <lineage>
        <taxon>Bacteria</taxon>
        <taxon>Pseudomonadati</taxon>
        <taxon>Pseudomonadota</taxon>
        <taxon>Alphaproteobacteria</taxon>
        <taxon>Rhodobacterales</taxon>
        <taxon>Paracoccaceae</taxon>
        <taxon>Qingshengfaniella</taxon>
    </lineage>
</organism>
<dbReference type="GO" id="GO:0005886">
    <property type="term" value="C:plasma membrane"/>
    <property type="evidence" value="ECO:0007669"/>
    <property type="project" value="UniProtKB-SubCell"/>
</dbReference>
<dbReference type="AlphaFoldDB" id="A0A5B8I8N7"/>
<evidence type="ECO:0000256" key="3">
    <source>
        <dbReference type="ARBA" id="ARBA00022475"/>
    </source>
</evidence>
<evidence type="ECO:0000256" key="8">
    <source>
        <dbReference type="ARBA" id="ARBA00022967"/>
    </source>
</evidence>
<dbReference type="EMBL" id="CP042262">
    <property type="protein sequence ID" value="QDY70415.1"/>
    <property type="molecule type" value="Genomic_DNA"/>
</dbReference>
<dbReference type="Proteomes" id="UP000318483">
    <property type="component" value="Plasmid unnamed1"/>
</dbReference>
<evidence type="ECO:0000256" key="6">
    <source>
        <dbReference type="ARBA" id="ARBA00022741"/>
    </source>
</evidence>
<keyword evidence="12" id="KW-1185">Reference proteome</keyword>
<dbReference type="KEGG" id="lit:FPZ52_11890"/>
<evidence type="ECO:0000313" key="11">
    <source>
        <dbReference type="EMBL" id="QDY70415.1"/>
    </source>
</evidence>
<dbReference type="InterPro" id="IPR050107">
    <property type="entry name" value="ABC_carbohydrate_import_ATPase"/>
</dbReference>